<keyword evidence="3" id="KW-0804">Transcription</keyword>
<dbReference type="InterPro" id="IPR050109">
    <property type="entry name" value="HTH-type_TetR-like_transc_reg"/>
</dbReference>
<dbReference type="InterPro" id="IPR009057">
    <property type="entry name" value="Homeodomain-like_sf"/>
</dbReference>
<dbReference type="Gene3D" id="1.10.357.10">
    <property type="entry name" value="Tetracycline Repressor, domain 2"/>
    <property type="match status" value="1"/>
</dbReference>
<dbReference type="GO" id="GO:0003700">
    <property type="term" value="F:DNA-binding transcription factor activity"/>
    <property type="evidence" value="ECO:0007669"/>
    <property type="project" value="TreeGrafter"/>
</dbReference>
<keyword evidence="1" id="KW-0805">Transcription regulation</keyword>
<sequence length="190" mass="20964">MTPARPTQQSLRSDAERNRDRLLDAARGAFRELGAQAPMVEIARRAGVASATLYRRFPTRESLVAEVFAGRLTSCEDSVRAALQNPDAWKGLTDHIHYLTTLQAEDRAFTAVFLYAFPEDSPVAESRRDAGDALRALLTAAKTAGQLRADVAEGDLMSLLMANDGILRWSPDPSHDSARLIDQLLRAWRS</sequence>
<dbReference type="GO" id="GO:0000976">
    <property type="term" value="F:transcription cis-regulatory region binding"/>
    <property type="evidence" value="ECO:0007669"/>
    <property type="project" value="TreeGrafter"/>
</dbReference>
<dbReference type="PANTHER" id="PTHR30055:SF234">
    <property type="entry name" value="HTH-TYPE TRANSCRIPTIONAL REGULATOR BETI"/>
    <property type="match status" value="1"/>
</dbReference>
<dbReference type="InterPro" id="IPR001647">
    <property type="entry name" value="HTH_TetR"/>
</dbReference>
<organism evidence="6 7">
    <name type="scientific">Metallococcus carri</name>
    <dbReference type="NCBI Taxonomy" id="1656884"/>
    <lineage>
        <taxon>Bacteria</taxon>
        <taxon>Bacillati</taxon>
        <taxon>Actinomycetota</taxon>
        <taxon>Actinomycetes</taxon>
        <taxon>Micrococcales</taxon>
        <taxon>Dermacoccaceae</taxon>
        <taxon>Metallococcus</taxon>
    </lineage>
</organism>
<reference evidence="6" key="1">
    <citation type="submission" date="2020-03" db="EMBL/GenBank/DDBJ databases">
        <title>Draft sequencing of Calidifontibacter sp. DB0510.</title>
        <authorList>
            <person name="Kim D.-U."/>
        </authorList>
    </citation>
    <scope>NUCLEOTIDE SEQUENCE</scope>
    <source>
        <strain evidence="6">DB0510</strain>
    </source>
</reference>
<dbReference type="PROSITE" id="PS50977">
    <property type="entry name" value="HTH_TETR_2"/>
    <property type="match status" value="1"/>
</dbReference>
<dbReference type="Pfam" id="PF00440">
    <property type="entry name" value="TetR_N"/>
    <property type="match status" value="1"/>
</dbReference>
<dbReference type="InterPro" id="IPR036271">
    <property type="entry name" value="Tet_transcr_reg_TetR-rel_C_sf"/>
</dbReference>
<dbReference type="Pfam" id="PF21597">
    <property type="entry name" value="TetR_C_43"/>
    <property type="match status" value="1"/>
</dbReference>
<dbReference type="SUPFAM" id="SSF48498">
    <property type="entry name" value="Tetracyclin repressor-like, C-terminal domain"/>
    <property type="match status" value="1"/>
</dbReference>
<accession>A0A967B1L6</accession>
<dbReference type="SUPFAM" id="SSF46689">
    <property type="entry name" value="Homeodomain-like"/>
    <property type="match status" value="1"/>
</dbReference>
<evidence type="ECO:0000259" key="5">
    <source>
        <dbReference type="PROSITE" id="PS50977"/>
    </source>
</evidence>
<evidence type="ECO:0000256" key="2">
    <source>
        <dbReference type="ARBA" id="ARBA00023125"/>
    </source>
</evidence>
<evidence type="ECO:0000313" key="6">
    <source>
        <dbReference type="EMBL" id="NHN55828.1"/>
    </source>
</evidence>
<keyword evidence="2 4" id="KW-0238">DNA-binding</keyword>
<feature type="DNA-binding region" description="H-T-H motif" evidence="4">
    <location>
        <begin position="38"/>
        <end position="57"/>
    </location>
</feature>
<evidence type="ECO:0000256" key="3">
    <source>
        <dbReference type="ARBA" id="ARBA00023163"/>
    </source>
</evidence>
<keyword evidence="7" id="KW-1185">Reference proteome</keyword>
<name>A0A967B1L6_9MICO</name>
<evidence type="ECO:0000313" key="7">
    <source>
        <dbReference type="Proteomes" id="UP000744769"/>
    </source>
</evidence>
<dbReference type="PRINTS" id="PR00455">
    <property type="entry name" value="HTHTETR"/>
</dbReference>
<comment type="caution">
    <text evidence="6">The sequence shown here is derived from an EMBL/GenBank/DDBJ whole genome shotgun (WGS) entry which is preliminary data.</text>
</comment>
<evidence type="ECO:0000256" key="4">
    <source>
        <dbReference type="PROSITE-ProRule" id="PRU00335"/>
    </source>
</evidence>
<dbReference type="InterPro" id="IPR049445">
    <property type="entry name" value="TetR_SbtR-like_C"/>
</dbReference>
<gene>
    <name evidence="6" type="ORF">G9U51_08575</name>
</gene>
<proteinExistence type="predicted"/>
<dbReference type="AlphaFoldDB" id="A0A967B1L6"/>
<dbReference type="Proteomes" id="UP000744769">
    <property type="component" value="Unassembled WGS sequence"/>
</dbReference>
<evidence type="ECO:0000256" key="1">
    <source>
        <dbReference type="ARBA" id="ARBA00023015"/>
    </source>
</evidence>
<protein>
    <submittedName>
        <fullName evidence="6">TetR/AcrR family transcriptional regulator</fullName>
    </submittedName>
</protein>
<feature type="domain" description="HTH tetR-type" evidence="5">
    <location>
        <begin position="16"/>
        <end position="75"/>
    </location>
</feature>
<dbReference type="RefSeq" id="WP_166195998.1">
    <property type="nucleotide sequence ID" value="NZ_JAAOIV010000005.1"/>
</dbReference>
<dbReference type="PANTHER" id="PTHR30055">
    <property type="entry name" value="HTH-TYPE TRANSCRIPTIONAL REGULATOR RUTR"/>
    <property type="match status" value="1"/>
</dbReference>
<dbReference type="EMBL" id="JAAOIV010000005">
    <property type="protein sequence ID" value="NHN55828.1"/>
    <property type="molecule type" value="Genomic_DNA"/>
</dbReference>